<organism evidence="2 3">
    <name type="scientific">Priestia megaterium</name>
    <name type="common">Bacillus megaterium</name>
    <dbReference type="NCBI Taxonomy" id="1404"/>
    <lineage>
        <taxon>Bacteria</taxon>
        <taxon>Bacillati</taxon>
        <taxon>Bacillota</taxon>
        <taxon>Bacilli</taxon>
        <taxon>Bacillales</taxon>
        <taxon>Bacillaceae</taxon>
        <taxon>Priestia</taxon>
    </lineage>
</organism>
<dbReference type="Proteomes" id="UP000256519">
    <property type="component" value="Unassembled WGS sequence"/>
</dbReference>
<evidence type="ECO:0000256" key="1">
    <source>
        <dbReference type="SAM" id="MobiDB-lite"/>
    </source>
</evidence>
<sequence length="66" mass="7935">MFKKLFDSLMNNKHKRYSSSDYKRGRSKPFKSYSSSDDHRKSDRDHGSYGHHHYKRKRKSGSFFSS</sequence>
<feature type="compositionally biased region" description="Basic and acidic residues" evidence="1">
    <location>
        <begin position="36"/>
        <end position="48"/>
    </location>
</feature>
<reference evidence="2 3" key="1">
    <citation type="journal article" date="2018" name="Appl. Environ. Microbiol.">
        <title>Antimicrobial susceptibility testing and tentative epidemiological cut-off values of five Bacillus species relevant for use as animal feed additives or for plant protection.</title>
        <authorList>
            <person name="Agerso Y."/>
            <person name="Stuer-Lauridsen B."/>
            <person name="Bjerre K."/>
            <person name="Jensen M.G."/>
            <person name="Johansen E."/>
            <person name="Bennedsen M."/>
            <person name="Brockmann E."/>
            <person name="Nielsen B."/>
        </authorList>
    </citation>
    <scope>NUCLEOTIDE SEQUENCE [LARGE SCALE GENOMIC DNA]</scope>
    <source>
        <strain evidence="2 3">CHCC20162</strain>
    </source>
</reference>
<name>A0A1I3BSD1_PRIMG</name>
<feature type="compositionally biased region" description="Basic residues" evidence="1">
    <location>
        <begin position="49"/>
        <end position="60"/>
    </location>
</feature>
<dbReference type="AlphaFoldDB" id="A0A1I3BSD1"/>
<dbReference type="RefSeq" id="WP_074898700.1">
    <property type="nucleotide sequence ID" value="NZ_CP187631.1"/>
</dbReference>
<feature type="region of interest" description="Disordered" evidence="1">
    <location>
        <begin position="13"/>
        <end position="66"/>
    </location>
</feature>
<dbReference type="EMBL" id="PQWM01000072">
    <property type="protein sequence ID" value="RDZ05864.1"/>
    <property type="molecule type" value="Genomic_DNA"/>
</dbReference>
<evidence type="ECO:0000313" key="2">
    <source>
        <dbReference type="EMBL" id="RDZ05864.1"/>
    </source>
</evidence>
<proteinExistence type="predicted"/>
<protein>
    <submittedName>
        <fullName evidence="2">Uncharacterized protein</fullName>
    </submittedName>
</protein>
<evidence type="ECO:0000313" key="3">
    <source>
        <dbReference type="Proteomes" id="UP000256519"/>
    </source>
</evidence>
<comment type="caution">
    <text evidence="2">The sequence shown here is derived from an EMBL/GenBank/DDBJ whole genome shotgun (WGS) entry which is preliminary data.</text>
</comment>
<accession>A0A1I3BSD1</accession>
<gene>
    <name evidence="2" type="ORF">C3744_29110</name>
</gene>